<dbReference type="InterPro" id="IPR011057">
    <property type="entry name" value="Mss4-like_sf"/>
</dbReference>
<protein>
    <submittedName>
        <fullName evidence="6">GFA family protein</fullName>
    </submittedName>
</protein>
<evidence type="ECO:0000313" key="6">
    <source>
        <dbReference type="EMBL" id="MFC3713158.1"/>
    </source>
</evidence>
<proteinExistence type="inferred from homology"/>
<dbReference type="EMBL" id="JBHRXV010000010">
    <property type="protein sequence ID" value="MFC3713158.1"/>
    <property type="molecule type" value="Genomic_DNA"/>
</dbReference>
<evidence type="ECO:0000256" key="2">
    <source>
        <dbReference type="ARBA" id="ARBA00022723"/>
    </source>
</evidence>
<comment type="similarity">
    <text evidence="1">Belongs to the Gfa family.</text>
</comment>
<accession>A0ABV7XD39</accession>
<dbReference type="PROSITE" id="PS51891">
    <property type="entry name" value="CENP_V_GFA"/>
    <property type="match status" value="1"/>
</dbReference>
<keyword evidence="2" id="KW-0479">Metal-binding</keyword>
<dbReference type="RefSeq" id="WP_380861375.1">
    <property type="nucleotide sequence ID" value="NZ_JBHRXV010000010.1"/>
</dbReference>
<evidence type="ECO:0000256" key="1">
    <source>
        <dbReference type="ARBA" id="ARBA00005495"/>
    </source>
</evidence>
<dbReference type="Pfam" id="PF04828">
    <property type="entry name" value="GFA"/>
    <property type="match status" value="1"/>
</dbReference>
<comment type="caution">
    <text evidence="6">The sequence shown here is derived from an EMBL/GenBank/DDBJ whole genome shotgun (WGS) entry which is preliminary data.</text>
</comment>
<name>A0ABV7XD39_9SPHN</name>
<dbReference type="InterPro" id="IPR006913">
    <property type="entry name" value="CENP-V/GFA"/>
</dbReference>
<evidence type="ECO:0000259" key="5">
    <source>
        <dbReference type="PROSITE" id="PS51891"/>
    </source>
</evidence>
<feature type="domain" description="CENP-V/GFA" evidence="5">
    <location>
        <begin position="4"/>
        <end position="114"/>
    </location>
</feature>
<reference evidence="7" key="1">
    <citation type="journal article" date="2019" name="Int. J. Syst. Evol. Microbiol.">
        <title>The Global Catalogue of Microorganisms (GCM) 10K type strain sequencing project: providing services to taxonomists for standard genome sequencing and annotation.</title>
        <authorList>
            <consortium name="The Broad Institute Genomics Platform"/>
            <consortium name="The Broad Institute Genome Sequencing Center for Infectious Disease"/>
            <person name="Wu L."/>
            <person name="Ma J."/>
        </authorList>
    </citation>
    <scope>NUCLEOTIDE SEQUENCE [LARGE SCALE GENOMIC DNA]</scope>
    <source>
        <strain evidence="7">KCTC 42644</strain>
    </source>
</reference>
<dbReference type="SUPFAM" id="SSF51316">
    <property type="entry name" value="Mss4-like"/>
    <property type="match status" value="1"/>
</dbReference>
<keyword evidence="3" id="KW-0862">Zinc</keyword>
<dbReference type="Gene3D" id="3.90.1590.10">
    <property type="entry name" value="glutathione-dependent formaldehyde- activating enzyme (gfa)"/>
    <property type="match status" value="1"/>
</dbReference>
<gene>
    <name evidence="6" type="ORF">ACFOMD_11280</name>
</gene>
<sequence length="140" mass="15166">MTTRTASCACGQLQVTATGEPYGVSMCHCTACQRRTGSPFGVGAYFKMAQLVIDGEFRNWERRGTSGGRLTNHFCGTCGSTVFWTTDFHPDGAGIGTGSFADPQFGTPLRSVWEAHRHDWIEPPAIDRFVEASSGPRVAD</sequence>
<evidence type="ECO:0000256" key="4">
    <source>
        <dbReference type="ARBA" id="ARBA00023239"/>
    </source>
</evidence>
<keyword evidence="7" id="KW-1185">Reference proteome</keyword>
<evidence type="ECO:0000313" key="7">
    <source>
        <dbReference type="Proteomes" id="UP001595615"/>
    </source>
</evidence>
<keyword evidence="4" id="KW-0456">Lyase</keyword>
<dbReference type="PANTHER" id="PTHR33337:SF40">
    <property type="entry name" value="CENP-V_GFA DOMAIN-CONTAINING PROTEIN-RELATED"/>
    <property type="match status" value="1"/>
</dbReference>
<organism evidence="6 7">
    <name type="scientific">Sphingoaurantiacus capsulatus</name>
    <dbReference type="NCBI Taxonomy" id="1771310"/>
    <lineage>
        <taxon>Bacteria</taxon>
        <taxon>Pseudomonadati</taxon>
        <taxon>Pseudomonadota</taxon>
        <taxon>Alphaproteobacteria</taxon>
        <taxon>Sphingomonadales</taxon>
        <taxon>Sphingosinicellaceae</taxon>
        <taxon>Sphingoaurantiacus</taxon>
    </lineage>
</organism>
<dbReference type="PANTHER" id="PTHR33337">
    <property type="entry name" value="GFA DOMAIN-CONTAINING PROTEIN"/>
    <property type="match status" value="1"/>
</dbReference>
<evidence type="ECO:0000256" key="3">
    <source>
        <dbReference type="ARBA" id="ARBA00022833"/>
    </source>
</evidence>
<dbReference type="Proteomes" id="UP001595615">
    <property type="component" value="Unassembled WGS sequence"/>
</dbReference>